<evidence type="ECO:0000256" key="13">
    <source>
        <dbReference type="ARBA" id="ARBA00023180"/>
    </source>
</evidence>
<dbReference type="PANTHER" id="PTHR11475">
    <property type="entry name" value="OXIDASE/PEROXIDASE"/>
    <property type="match status" value="1"/>
</dbReference>
<dbReference type="SUPFAM" id="SSF48113">
    <property type="entry name" value="Heme-dependent peroxidases"/>
    <property type="match status" value="1"/>
</dbReference>
<keyword evidence="7 21" id="KW-0479">Metal-binding</keyword>
<comment type="catalytic activity">
    <reaction evidence="18">
        <text>L-tyrosyl-[protein] + bromide + H2O2 + H(+) = 3-bromo-L-tyrosyl-[protein] + 2 H2O</text>
        <dbReference type="Rhea" id="RHEA:69360"/>
        <dbReference type="Rhea" id="RHEA-COMP:10136"/>
        <dbReference type="Rhea" id="RHEA-COMP:17686"/>
        <dbReference type="ChEBI" id="CHEBI:15377"/>
        <dbReference type="ChEBI" id="CHEBI:15378"/>
        <dbReference type="ChEBI" id="CHEBI:15858"/>
        <dbReference type="ChEBI" id="CHEBI:16240"/>
        <dbReference type="ChEBI" id="CHEBI:46858"/>
        <dbReference type="ChEBI" id="CHEBI:183512"/>
    </reaction>
    <physiologicalReaction direction="left-to-right" evidence="18">
        <dbReference type="Rhea" id="RHEA:69361"/>
    </physiologicalReaction>
</comment>
<dbReference type="EMBL" id="UYYF01004273">
    <property type="protein sequence ID" value="VDN01066.1"/>
    <property type="molecule type" value="Genomic_DNA"/>
</dbReference>
<evidence type="ECO:0000256" key="16">
    <source>
        <dbReference type="ARBA" id="ARBA00047610"/>
    </source>
</evidence>
<comment type="cofactor">
    <cofactor evidence="1">
        <name>heme b</name>
        <dbReference type="ChEBI" id="CHEBI:60344"/>
    </cofactor>
</comment>
<evidence type="ECO:0000256" key="1">
    <source>
        <dbReference type="ARBA" id="ARBA00001970"/>
    </source>
</evidence>
<evidence type="ECO:0000256" key="20">
    <source>
        <dbReference type="ARBA" id="ARBA00061342"/>
    </source>
</evidence>
<evidence type="ECO:0000256" key="12">
    <source>
        <dbReference type="ARBA" id="ARBA00023157"/>
    </source>
</evidence>
<feature type="binding site" description="axial binding residue" evidence="21">
    <location>
        <position position="697"/>
    </location>
    <ligand>
        <name>heme b</name>
        <dbReference type="ChEBI" id="CHEBI:60344"/>
    </ligand>
    <ligandPart>
        <name>Fe</name>
        <dbReference type="ChEBI" id="CHEBI:18248"/>
    </ligandPart>
</feature>
<comment type="catalytic activity">
    <reaction evidence="16">
        <text>L-lysyl-[collagen] + L-methionyl-[collagen] + H2O2 = [collagen]-L-lysyl-N-S-L-methionyl-[collagen] + 2 H2O + H(+)</text>
        <dbReference type="Rhea" id="RHEA:66020"/>
        <dbReference type="Rhea" id="RHEA-COMP:12751"/>
        <dbReference type="Rhea" id="RHEA-COMP:16949"/>
        <dbReference type="Rhea" id="RHEA-COMP:16951"/>
        <dbReference type="ChEBI" id="CHEBI:15377"/>
        <dbReference type="ChEBI" id="CHEBI:15378"/>
        <dbReference type="ChEBI" id="CHEBI:16044"/>
        <dbReference type="ChEBI" id="CHEBI:16240"/>
        <dbReference type="ChEBI" id="CHEBI:29969"/>
        <dbReference type="ChEBI" id="CHEBI:166867"/>
    </reaction>
    <physiologicalReaction direction="left-to-right" evidence="16">
        <dbReference type="Rhea" id="RHEA:66021"/>
    </physiologicalReaction>
</comment>
<reference evidence="23 24" key="2">
    <citation type="submission" date="2018-11" db="EMBL/GenBank/DDBJ databases">
        <authorList>
            <consortium name="Pathogen Informatics"/>
        </authorList>
    </citation>
    <scope>NUCLEOTIDE SEQUENCE [LARGE SCALE GENOMIC DNA]</scope>
</reference>
<sequence length="997" mass="113936">MISDVKDKDEEVEKMLLLVLVLLLFDSAASESYYHGQRLDRVPYFISTPSSAAYREGSAVRLTCEATAKPQPITTWYFNDEQIHPSRKYSLYMDNSILTIYPFQRKDIGKYSCAASNRNGRIQHTFELQILNNSAPVIVDSPQSKVASPGDQVTFACRANGQPPPSVKWYFNGVEISHDDLHIEFSQRGFELTIIHATREDEGIYQCVARNILGAVTVDASLKVYMPNQQALDESLTNEFLHDVVQKAKENVDRAINQSKSSFNSGQMSPWEFMKMFKFNVPQNAALTKAREIYEQSLLLVQQHVRDGLKFPIEELPKNFSFESILAVSHIQTIMELSGCVTGPFRNPCTDMCLYSKYRTYDGQCNNMDNQFWGVAQTPFRRNVPPIYENGFNTPVGWDPEKLYFGFKKPNPRLVSMKIISTEQISPHFGYTAMMKQWGQFLAHDIEQTAPGLARQTYMKGAICNKTCEHLDPCYNVPIPPEDPRMQAEKKPEIPCIEVERSSATCGSGQTGPIYRQLTYREQMNILTAFIDGSNIYGSSEVDALDLRDLFGDHGLLRFDIVSSAQKPYLPFERESSMECRRNRSHENPISCFLAGDYRANEQLALLSMHTLWLREHNRIATKFLEINPHWDGETIYQETRKLIGAMLQVITYEHWLPKVLGPDGYAELIGPYQGYDPNVNPSLSNSFSAAALRFGHTIVNPILYRLNNDFKPIKEGHIPLHEAFFAPERLLSEGGIDPLLRGLFAMPMKSPKERELVNKELTHKLFSRVEESMYDLATINIQRGRDHGLPGYAEFRRWCNFSVPKTWDDLVYDIPDDELRHKLKDLYGHPGNIDLWVGLISEQRLAGALVGPTIGCILGDQFRRLRAGDRFWYENEGIFTPLQLQQIRKTSLASVLCNSGDFIDRVQPDVFEYRGNRSMKFYENCDRIPQINLNVWQSCCEKSCVSSADDYSVKDRRRRSSKILDKDICQDGDALKRDGDSWTIDQCTTCECKVCL</sequence>
<dbReference type="InterPro" id="IPR037120">
    <property type="entry name" value="Haem_peroxidase_sf_animal"/>
</dbReference>
<dbReference type="InterPro" id="IPR010255">
    <property type="entry name" value="Haem_peroxidase_sf"/>
</dbReference>
<evidence type="ECO:0000256" key="17">
    <source>
        <dbReference type="ARBA" id="ARBA00048396"/>
    </source>
</evidence>
<dbReference type="AlphaFoldDB" id="A0A0N5CUS8"/>
<dbReference type="PROSITE" id="PS50292">
    <property type="entry name" value="PEROXIDASE_3"/>
    <property type="match status" value="1"/>
</dbReference>
<feature type="domain" description="Ig-like" evidence="22">
    <location>
        <begin position="43"/>
        <end position="129"/>
    </location>
</feature>
<evidence type="ECO:0000313" key="25">
    <source>
        <dbReference type="WBParaSite" id="TCLT_0000403301-mRNA-1"/>
    </source>
</evidence>
<comment type="similarity">
    <text evidence="3">Belongs to the immunoglobulin superfamily. DCC family.</text>
</comment>
<dbReference type="OMA" id="MECRRNR"/>
<evidence type="ECO:0000256" key="7">
    <source>
        <dbReference type="ARBA" id="ARBA00022723"/>
    </source>
</evidence>
<dbReference type="PRINTS" id="PR00457">
    <property type="entry name" value="ANPEROXIDASE"/>
</dbReference>
<keyword evidence="24" id="KW-1185">Reference proteome</keyword>
<dbReference type="Proteomes" id="UP000276776">
    <property type="component" value="Unassembled WGS sequence"/>
</dbReference>
<dbReference type="PANTHER" id="PTHR11475:SF58">
    <property type="entry name" value="PEROXIDASIN"/>
    <property type="match status" value="1"/>
</dbReference>
<evidence type="ECO:0000256" key="18">
    <source>
        <dbReference type="ARBA" id="ARBA00048887"/>
    </source>
</evidence>
<evidence type="ECO:0000256" key="5">
    <source>
        <dbReference type="ARBA" id="ARBA00022559"/>
    </source>
</evidence>
<dbReference type="Gene3D" id="2.60.40.10">
    <property type="entry name" value="Immunoglobulins"/>
    <property type="match status" value="2"/>
</dbReference>
<keyword evidence="9" id="KW-0677">Repeat</keyword>
<organism evidence="25">
    <name type="scientific">Thelazia callipaeda</name>
    <name type="common">Oriental eyeworm</name>
    <name type="synonym">Parasitic nematode</name>
    <dbReference type="NCBI Taxonomy" id="103827"/>
    <lineage>
        <taxon>Eukaryota</taxon>
        <taxon>Metazoa</taxon>
        <taxon>Ecdysozoa</taxon>
        <taxon>Nematoda</taxon>
        <taxon>Chromadorea</taxon>
        <taxon>Rhabditida</taxon>
        <taxon>Spirurina</taxon>
        <taxon>Spiruromorpha</taxon>
        <taxon>Thelazioidea</taxon>
        <taxon>Thelaziidae</taxon>
        <taxon>Thelazia</taxon>
    </lineage>
</organism>
<dbReference type="InterPro" id="IPR013098">
    <property type="entry name" value="Ig_I-set"/>
</dbReference>
<keyword evidence="14" id="KW-0393">Immunoglobulin domain</keyword>
<evidence type="ECO:0000256" key="11">
    <source>
        <dbReference type="ARBA" id="ARBA00023004"/>
    </source>
</evidence>
<protein>
    <submittedName>
        <fullName evidence="25">Peroxidase</fullName>
    </submittedName>
</protein>
<proteinExistence type="inferred from homology"/>
<dbReference type="FunFam" id="1.10.640.10:FF:000001">
    <property type="entry name" value="Peroxidasin homolog"/>
    <property type="match status" value="1"/>
</dbReference>
<keyword evidence="8" id="KW-0732">Signal</keyword>
<evidence type="ECO:0000256" key="6">
    <source>
        <dbReference type="ARBA" id="ARBA00022617"/>
    </source>
</evidence>
<evidence type="ECO:0000256" key="8">
    <source>
        <dbReference type="ARBA" id="ARBA00022729"/>
    </source>
</evidence>
<dbReference type="Gene3D" id="1.10.640.10">
    <property type="entry name" value="Haem peroxidase domain superfamily, animal type"/>
    <property type="match status" value="1"/>
</dbReference>
<dbReference type="InterPro" id="IPR036179">
    <property type="entry name" value="Ig-like_dom_sf"/>
</dbReference>
<evidence type="ECO:0000256" key="14">
    <source>
        <dbReference type="ARBA" id="ARBA00023319"/>
    </source>
</evidence>
<dbReference type="PROSITE" id="PS50835">
    <property type="entry name" value="IG_LIKE"/>
    <property type="match status" value="2"/>
</dbReference>
<evidence type="ECO:0000313" key="24">
    <source>
        <dbReference type="Proteomes" id="UP000276776"/>
    </source>
</evidence>
<dbReference type="GO" id="GO:0020037">
    <property type="term" value="F:heme binding"/>
    <property type="evidence" value="ECO:0007669"/>
    <property type="project" value="InterPro"/>
</dbReference>
<evidence type="ECO:0000256" key="10">
    <source>
        <dbReference type="ARBA" id="ARBA00023002"/>
    </source>
</evidence>
<dbReference type="FunFam" id="2.60.40.10:FF:000032">
    <property type="entry name" value="palladin isoform X1"/>
    <property type="match status" value="1"/>
</dbReference>
<dbReference type="InterPro" id="IPR003599">
    <property type="entry name" value="Ig_sub"/>
</dbReference>
<reference evidence="25" key="1">
    <citation type="submission" date="2016-04" db="UniProtKB">
        <authorList>
            <consortium name="WormBaseParasite"/>
        </authorList>
    </citation>
    <scope>IDENTIFICATION</scope>
</reference>
<keyword evidence="4" id="KW-0964">Secreted</keyword>
<evidence type="ECO:0000256" key="21">
    <source>
        <dbReference type="PIRSR" id="PIRSR619791-2"/>
    </source>
</evidence>
<keyword evidence="12" id="KW-1015">Disulfide bond</keyword>
<dbReference type="FunFam" id="2.60.40.10:FF:000299">
    <property type="entry name" value="protogenin isoform X2"/>
    <property type="match status" value="1"/>
</dbReference>
<evidence type="ECO:0000256" key="3">
    <source>
        <dbReference type="ARBA" id="ARBA00009588"/>
    </source>
</evidence>
<feature type="domain" description="Ig-like" evidence="22">
    <location>
        <begin position="136"/>
        <end position="223"/>
    </location>
</feature>
<evidence type="ECO:0000256" key="4">
    <source>
        <dbReference type="ARBA" id="ARBA00022525"/>
    </source>
</evidence>
<dbReference type="GO" id="GO:0046872">
    <property type="term" value="F:metal ion binding"/>
    <property type="evidence" value="ECO:0007669"/>
    <property type="project" value="UniProtKB-KW"/>
</dbReference>
<comment type="catalytic activity">
    <reaction evidence="15">
        <text>bromide + H2O2 = hypobromite + H2O</text>
        <dbReference type="Rhea" id="RHEA:66016"/>
        <dbReference type="ChEBI" id="CHEBI:15377"/>
        <dbReference type="ChEBI" id="CHEBI:15858"/>
        <dbReference type="ChEBI" id="CHEBI:16240"/>
        <dbReference type="ChEBI" id="CHEBI:29250"/>
    </reaction>
    <physiologicalReaction direction="left-to-right" evidence="15">
        <dbReference type="Rhea" id="RHEA:66017"/>
    </physiologicalReaction>
</comment>
<dbReference type="GO" id="GO:0005615">
    <property type="term" value="C:extracellular space"/>
    <property type="evidence" value="ECO:0007669"/>
    <property type="project" value="TreeGrafter"/>
</dbReference>
<comment type="catalytic activity">
    <reaction evidence="17">
        <text>L-lysyl-[collagen] + L-methionyl-[collagen] + hypobromite = [collagen]-L-lysyl-N-S-L-methionyl-[collagen] + bromide + H2O + H(+)</text>
        <dbReference type="Rhea" id="RHEA:66024"/>
        <dbReference type="Rhea" id="RHEA-COMP:12751"/>
        <dbReference type="Rhea" id="RHEA-COMP:16949"/>
        <dbReference type="Rhea" id="RHEA-COMP:16951"/>
        <dbReference type="ChEBI" id="CHEBI:15377"/>
        <dbReference type="ChEBI" id="CHEBI:15378"/>
        <dbReference type="ChEBI" id="CHEBI:15858"/>
        <dbReference type="ChEBI" id="CHEBI:16044"/>
        <dbReference type="ChEBI" id="CHEBI:29250"/>
        <dbReference type="ChEBI" id="CHEBI:29969"/>
        <dbReference type="ChEBI" id="CHEBI:166867"/>
    </reaction>
    <physiologicalReaction direction="left-to-right" evidence="17">
        <dbReference type="Rhea" id="RHEA:66025"/>
    </physiologicalReaction>
</comment>
<dbReference type="InterPro" id="IPR013783">
    <property type="entry name" value="Ig-like_fold"/>
</dbReference>
<dbReference type="InterPro" id="IPR034824">
    <property type="entry name" value="Peroxidasin_peroxidase"/>
</dbReference>
<evidence type="ECO:0000256" key="19">
    <source>
        <dbReference type="ARBA" id="ARBA00049501"/>
    </source>
</evidence>
<dbReference type="Pfam" id="PF03098">
    <property type="entry name" value="An_peroxidase"/>
    <property type="match status" value="1"/>
</dbReference>
<accession>A0A0N5CUS8</accession>
<name>A0A0N5CUS8_THECL</name>
<dbReference type="OrthoDB" id="823504at2759"/>
<evidence type="ECO:0000256" key="15">
    <source>
        <dbReference type="ARBA" id="ARBA00047544"/>
    </source>
</evidence>
<keyword evidence="13" id="KW-0325">Glycoprotein</keyword>
<dbReference type="CDD" id="cd09826">
    <property type="entry name" value="peroxidasin_like"/>
    <property type="match status" value="1"/>
</dbReference>
<dbReference type="GO" id="GO:0006979">
    <property type="term" value="P:response to oxidative stress"/>
    <property type="evidence" value="ECO:0007669"/>
    <property type="project" value="InterPro"/>
</dbReference>
<evidence type="ECO:0000256" key="9">
    <source>
        <dbReference type="ARBA" id="ARBA00022737"/>
    </source>
</evidence>
<dbReference type="InterPro" id="IPR007110">
    <property type="entry name" value="Ig-like_dom"/>
</dbReference>
<dbReference type="WBParaSite" id="TCLT_0000403301-mRNA-1">
    <property type="protein sequence ID" value="TCLT_0000403301-mRNA-1"/>
    <property type="gene ID" value="TCLT_0000403301"/>
</dbReference>
<evidence type="ECO:0000313" key="23">
    <source>
        <dbReference type="EMBL" id="VDN01066.1"/>
    </source>
</evidence>
<gene>
    <name evidence="23" type="ORF">TCLT_LOCUS4022</name>
</gene>
<dbReference type="SMART" id="SM00409">
    <property type="entry name" value="IG"/>
    <property type="match status" value="2"/>
</dbReference>
<evidence type="ECO:0000259" key="22">
    <source>
        <dbReference type="PROSITE" id="PS50835"/>
    </source>
</evidence>
<dbReference type="SMART" id="SM00408">
    <property type="entry name" value="IGc2"/>
    <property type="match status" value="2"/>
</dbReference>
<comment type="subcellular location">
    <subcellularLocation>
        <location evidence="2">Secreted</location>
    </subcellularLocation>
</comment>
<evidence type="ECO:0000256" key="2">
    <source>
        <dbReference type="ARBA" id="ARBA00004613"/>
    </source>
</evidence>
<comment type="similarity">
    <text evidence="20">Belongs to the peroxidase family. XPO subfamily.</text>
</comment>
<dbReference type="InterPro" id="IPR019791">
    <property type="entry name" value="Haem_peroxidase_animal"/>
</dbReference>
<keyword evidence="5" id="KW-0575">Peroxidase</keyword>
<keyword evidence="10" id="KW-0560">Oxidoreductase</keyword>
<dbReference type="STRING" id="103827.A0A0N5CUS8"/>
<dbReference type="Pfam" id="PF07679">
    <property type="entry name" value="I-set"/>
    <property type="match status" value="2"/>
</dbReference>
<keyword evidence="11 21" id="KW-0408">Iron</keyword>
<dbReference type="SUPFAM" id="SSF48726">
    <property type="entry name" value="Immunoglobulin"/>
    <property type="match status" value="2"/>
</dbReference>
<keyword evidence="6 21" id="KW-0349">Heme</keyword>
<comment type="catalytic activity">
    <reaction evidence="19">
        <text>hypobromite + L-tyrosyl-[protein] + H(+) = 3-bromo-L-tyrosyl-[protein] + H2O</text>
        <dbReference type="Rhea" id="RHEA:69356"/>
        <dbReference type="Rhea" id="RHEA-COMP:10136"/>
        <dbReference type="Rhea" id="RHEA-COMP:17686"/>
        <dbReference type="ChEBI" id="CHEBI:15377"/>
        <dbReference type="ChEBI" id="CHEBI:15378"/>
        <dbReference type="ChEBI" id="CHEBI:29250"/>
        <dbReference type="ChEBI" id="CHEBI:46858"/>
        <dbReference type="ChEBI" id="CHEBI:183512"/>
    </reaction>
    <physiologicalReaction direction="left-to-right" evidence="19">
        <dbReference type="Rhea" id="RHEA:69357"/>
    </physiologicalReaction>
</comment>
<dbReference type="GO" id="GO:0004601">
    <property type="term" value="F:peroxidase activity"/>
    <property type="evidence" value="ECO:0007669"/>
    <property type="project" value="UniProtKB-KW"/>
</dbReference>
<dbReference type="InterPro" id="IPR003598">
    <property type="entry name" value="Ig_sub2"/>
</dbReference>